<keyword evidence="5 6" id="KW-0472">Membrane</keyword>
<feature type="transmembrane region" description="Helical" evidence="6">
    <location>
        <begin position="260"/>
        <end position="279"/>
    </location>
</feature>
<organism evidence="7 8">
    <name type="scientific">Penicillium coprophilum</name>
    <dbReference type="NCBI Taxonomy" id="36646"/>
    <lineage>
        <taxon>Eukaryota</taxon>
        <taxon>Fungi</taxon>
        <taxon>Dikarya</taxon>
        <taxon>Ascomycota</taxon>
        <taxon>Pezizomycotina</taxon>
        <taxon>Eurotiomycetes</taxon>
        <taxon>Eurotiomycetidae</taxon>
        <taxon>Eurotiales</taxon>
        <taxon>Aspergillaceae</taxon>
        <taxon>Penicillium</taxon>
    </lineage>
</organism>
<dbReference type="Proteomes" id="UP000191500">
    <property type="component" value="Unassembled WGS sequence"/>
</dbReference>
<gene>
    <name evidence="7" type="ORF">PENCOP_c013G03891</name>
</gene>
<evidence type="ECO:0000313" key="7">
    <source>
        <dbReference type="EMBL" id="OQE35379.1"/>
    </source>
</evidence>
<dbReference type="AlphaFoldDB" id="A0A1V6UB67"/>
<feature type="transmembrane region" description="Helical" evidence="6">
    <location>
        <begin position="196"/>
        <end position="218"/>
    </location>
</feature>
<dbReference type="PANTHER" id="PTHR43791:SF29">
    <property type="entry name" value="MAJOR FACILITATOR SUPERFAMILY (MFS) PROFILE DOMAIN-CONTAINING PROTEIN"/>
    <property type="match status" value="1"/>
</dbReference>
<proteinExistence type="predicted"/>
<keyword evidence="8" id="KW-1185">Reference proteome</keyword>
<dbReference type="PANTHER" id="PTHR43791">
    <property type="entry name" value="PERMEASE-RELATED"/>
    <property type="match status" value="1"/>
</dbReference>
<evidence type="ECO:0000256" key="5">
    <source>
        <dbReference type="ARBA" id="ARBA00023136"/>
    </source>
</evidence>
<keyword evidence="3 6" id="KW-0812">Transmembrane</keyword>
<name>A0A1V6UB67_9EURO</name>
<evidence type="ECO:0000256" key="4">
    <source>
        <dbReference type="ARBA" id="ARBA00022989"/>
    </source>
</evidence>
<accession>A0A1V6UB67</accession>
<feature type="transmembrane region" description="Helical" evidence="6">
    <location>
        <begin position="291"/>
        <end position="310"/>
    </location>
</feature>
<keyword evidence="2" id="KW-0813">Transport</keyword>
<reference evidence="8" key="1">
    <citation type="journal article" date="2017" name="Nat. Microbiol.">
        <title>Global analysis of biosynthetic gene clusters reveals vast potential of secondary metabolite production in Penicillium species.</title>
        <authorList>
            <person name="Nielsen J.C."/>
            <person name="Grijseels S."/>
            <person name="Prigent S."/>
            <person name="Ji B."/>
            <person name="Dainat J."/>
            <person name="Nielsen K.F."/>
            <person name="Frisvad J.C."/>
            <person name="Workman M."/>
            <person name="Nielsen J."/>
        </authorList>
    </citation>
    <scope>NUCLEOTIDE SEQUENCE [LARGE SCALE GENOMIC DNA]</scope>
    <source>
        <strain evidence="8">IBT 31321</strain>
    </source>
</reference>
<sequence length="415" mass="48157">MAAADELWTDGSRIATWLNALDLKFRLWGFSTMSRKQYSRLDRDEEEEEGKLALNPFADPMVAELWKLKYENAQYECRHIFDPDVRWTREEERRVVHRLDLRICLWACIMFFALQVDRGNLAQAVSDDMLQDLSLDTNDYNKGNTIFLITFVCAELPSQLVSKKIGPDRWIPSEMHNRQGITLGALWEAAMDYDLWPLYAVGLISFIPPSPVGTYLTLTLRSLGFNSIETSLLAIPSGILHIIMLLVVTRLSERYNERTLFSMLQNIWILPCLLALRFWPGVVSDAWGTFWLITTLLGYPYSQAIIVGWISRNSNAVSTRGVSVALYNILMQVGNIYANSIYKEQDKPLYRHGNLILIAINFIAIALFAFLKVYYLLRNRYRDSLWRQMTPLEQQNYSRYTEDKGSKRLDFRFAH</sequence>
<evidence type="ECO:0000256" key="6">
    <source>
        <dbReference type="SAM" id="Phobius"/>
    </source>
</evidence>
<protein>
    <recommendedName>
        <fullName evidence="9">Major facilitator superfamily (MFS) profile domain-containing protein</fullName>
    </recommendedName>
</protein>
<dbReference type="FunFam" id="1.20.1250.20:FF:000247">
    <property type="entry name" value="MFS general substrate transporter"/>
    <property type="match status" value="1"/>
</dbReference>
<dbReference type="Gene3D" id="1.20.1250.20">
    <property type="entry name" value="MFS general substrate transporter like domains"/>
    <property type="match status" value="1"/>
</dbReference>
<evidence type="ECO:0000313" key="8">
    <source>
        <dbReference type="Proteomes" id="UP000191500"/>
    </source>
</evidence>
<feature type="transmembrane region" description="Helical" evidence="6">
    <location>
        <begin position="230"/>
        <end position="248"/>
    </location>
</feature>
<dbReference type="SUPFAM" id="SSF103473">
    <property type="entry name" value="MFS general substrate transporter"/>
    <property type="match status" value="2"/>
</dbReference>
<dbReference type="GO" id="GO:0022857">
    <property type="term" value="F:transmembrane transporter activity"/>
    <property type="evidence" value="ECO:0007669"/>
    <property type="project" value="TreeGrafter"/>
</dbReference>
<dbReference type="InterPro" id="IPR036259">
    <property type="entry name" value="MFS_trans_sf"/>
</dbReference>
<evidence type="ECO:0000256" key="3">
    <source>
        <dbReference type="ARBA" id="ARBA00022692"/>
    </source>
</evidence>
<evidence type="ECO:0008006" key="9">
    <source>
        <dbReference type="Google" id="ProtNLM"/>
    </source>
</evidence>
<comment type="caution">
    <text evidence="7">The sequence shown here is derived from an EMBL/GenBank/DDBJ whole genome shotgun (WGS) entry which is preliminary data.</text>
</comment>
<dbReference type="STRING" id="36646.A0A1V6UB67"/>
<feature type="transmembrane region" description="Helical" evidence="6">
    <location>
        <begin position="322"/>
        <end position="342"/>
    </location>
</feature>
<dbReference type="GO" id="GO:0016020">
    <property type="term" value="C:membrane"/>
    <property type="evidence" value="ECO:0007669"/>
    <property type="project" value="UniProtKB-SubCell"/>
</dbReference>
<dbReference type="EMBL" id="MDDG01000013">
    <property type="protein sequence ID" value="OQE35379.1"/>
    <property type="molecule type" value="Genomic_DNA"/>
</dbReference>
<feature type="transmembrane region" description="Helical" evidence="6">
    <location>
        <begin position="354"/>
        <end position="377"/>
    </location>
</feature>
<evidence type="ECO:0000256" key="2">
    <source>
        <dbReference type="ARBA" id="ARBA00022448"/>
    </source>
</evidence>
<evidence type="ECO:0000256" key="1">
    <source>
        <dbReference type="ARBA" id="ARBA00004141"/>
    </source>
</evidence>
<keyword evidence="4 6" id="KW-1133">Transmembrane helix</keyword>
<comment type="subcellular location">
    <subcellularLocation>
        <location evidence="1">Membrane</location>
        <topology evidence="1">Multi-pass membrane protein</topology>
    </subcellularLocation>
</comment>